<reference evidence="2" key="1">
    <citation type="submission" date="2022-06" db="EMBL/GenBank/DDBJ databases">
        <authorList>
            <person name="Berger JAMES D."/>
            <person name="Berger JAMES D."/>
        </authorList>
    </citation>
    <scope>NUCLEOTIDE SEQUENCE [LARGE SCALE GENOMIC DNA]</scope>
</reference>
<evidence type="ECO:0000313" key="3">
    <source>
        <dbReference type="WBParaSite" id="TREG1_47680.1"/>
    </source>
</evidence>
<dbReference type="AlphaFoldDB" id="A0AA85JX81"/>
<reference evidence="3 4" key="2">
    <citation type="submission" date="2023-11" db="UniProtKB">
        <authorList>
            <consortium name="WormBaseParasite"/>
        </authorList>
    </citation>
    <scope>IDENTIFICATION</scope>
</reference>
<dbReference type="WBParaSite" id="TREG1_47680.3">
    <property type="protein sequence ID" value="TREG1_47680.3"/>
    <property type="gene ID" value="TREG1_47680"/>
</dbReference>
<dbReference type="WBParaSite" id="TREG1_47680.5">
    <property type="protein sequence ID" value="TREG1_47680.5"/>
    <property type="gene ID" value="TREG1_47680"/>
</dbReference>
<dbReference type="WBParaSite" id="TREG1_47680.2">
    <property type="protein sequence ID" value="TREG1_47680.2"/>
    <property type="gene ID" value="TREG1_47680"/>
</dbReference>
<feature type="compositionally biased region" description="Basic and acidic residues" evidence="1">
    <location>
        <begin position="353"/>
        <end position="363"/>
    </location>
</feature>
<organism evidence="2 3">
    <name type="scientific">Trichobilharzia regenti</name>
    <name type="common">Nasal bird schistosome</name>
    <dbReference type="NCBI Taxonomy" id="157069"/>
    <lineage>
        <taxon>Eukaryota</taxon>
        <taxon>Metazoa</taxon>
        <taxon>Spiralia</taxon>
        <taxon>Lophotrochozoa</taxon>
        <taxon>Platyhelminthes</taxon>
        <taxon>Trematoda</taxon>
        <taxon>Digenea</taxon>
        <taxon>Strigeidida</taxon>
        <taxon>Schistosomatoidea</taxon>
        <taxon>Schistosomatidae</taxon>
        <taxon>Trichobilharzia</taxon>
    </lineage>
</organism>
<protein>
    <submittedName>
        <fullName evidence="3 4">Uncharacterized protein</fullName>
    </submittedName>
</protein>
<sequence>MSVKRRADVLDPDFAVIRQQISKLLQQSLNDCKSFLLMVKSLYPSSIKLEMIEYELFQEYGDSTQAAEILCRLHENQKHLDVSQVDLLGKIIQNPTDKVCCEIFSKLTPFLQKHLAQFYMKQITNDLIRADSIIYLLNSKDVVLHPQTLPMLLSMANQSLMEGENTLRKNMDVKNHSATVCGRESIVKMENIDEGEEGEVMGGDDEDEFVDDLDTCSAEADDNAWSGIPVSVLNIFRFKITYELLPAAYKAVSVAKLDKNLIYRMSVTSLNFLLTYIAHIPKNPRIDGLEDDVFSTKKAPKMYIADCLKMVGHMLQWPVNNTFDFTSSRSPSALVQLTKDLFRETMSSCESSPTKKDTRDKMPRPSGQSLSHKFHPLAFQTLSVFWYTLIDIGVSYLNKFRHGIFENKLRKSSANRIFYFPLNLDAIFNLISNKGSSLEDEDTVLLKYIHEIWSFRKYSSNSYSFAVRVLDTLEEDIRPRSYGLCDCSYETHFEQIIRLDFALSGLSNNHQEILWACKFMNKYRSSMYRDPEGTFIYRFLQMLIVSLWPKESCIAVRREACHGLWGDFVKEFRSVFSLLDHNKEEKIHLRSICHLVPLTRTIAAFIVSKALASNLCHVSRETKDAVIAVKSACLACVLCQADAMSNVVFYSEPGWPPSFPFISEIMHSHWNSMRNQFLEWLLSPTAYIFDVCLLNAMFQLECTVGVAAEWSDRETFLSHCVHLVQCKSPDNVDSILEEFIHIESSNISSCLMSIEK</sequence>
<proteinExistence type="predicted"/>
<evidence type="ECO:0000313" key="2">
    <source>
        <dbReference type="Proteomes" id="UP000050795"/>
    </source>
</evidence>
<evidence type="ECO:0000256" key="1">
    <source>
        <dbReference type="SAM" id="MobiDB-lite"/>
    </source>
</evidence>
<evidence type="ECO:0000313" key="4">
    <source>
        <dbReference type="WBParaSite" id="TREG1_47680.2"/>
    </source>
</evidence>
<keyword evidence="2" id="KW-1185">Reference proteome</keyword>
<feature type="region of interest" description="Disordered" evidence="1">
    <location>
        <begin position="345"/>
        <end position="370"/>
    </location>
</feature>
<accession>A0AA85JX81</accession>
<dbReference type="Proteomes" id="UP000050795">
    <property type="component" value="Unassembled WGS sequence"/>
</dbReference>
<name>A0AA85JX81_TRIRE</name>
<dbReference type="WBParaSite" id="TREG1_47680.1">
    <property type="protein sequence ID" value="TREG1_47680.1"/>
    <property type="gene ID" value="TREG1_47680"/>
</dbReference>